<evidence type="ECO:0000313" key="3">
    <source>
        <dbReference type="EMBL" id="HFW31721.1"/>
    </source>
</evidence>
<comment type="caution">
    <text evidence="3">The sequence shown here is derived from an EMBL/GenBank/DDBJ whole genome shotgun (WGS) entry which is preliminary data.</text>
</comment>
<feature type="coiled-coil region" evidence="1">
    <location>
        <begin position="248"/>
        <end position="308"/>
    </location>
</feature>
<sequence length="345" mass="40130">MGRAPLIPLFCLLFFALASFAAAYEFDYSCSKTFKGYYFGSEYHYFTCTVTPKSPKLADDQEYHVETQLDSSAVVAVVEYVDGKKLLFPTPRDYYSSDTVTRLKFFVPESYDGVKEISLTVSGYIPVIASRLENLTILKMEAEKELLKLQITVVNRQKFYSDIRYFEEAECADQKKLKEAKMLYNAEKYIEAEELMKDIENAVEECYVSSRMETYRARIYELKSLLTEISRDLILIQYRLEKDRIENYEDVKARYDELQKKFRSIDEEMDELEILVREGKFTAADTRIVQIESSLSSLKQEVEEFKKSIREKSLIEADLIIIAVISLIAIAAALIAISRRRKDKW</sequence>
<keyword evidence="2" id="KW-0472">Membrane</keyword>
<evidence type="ECO:0000256" key="1">
    <source>
        <dbReference type="SAM" id="Coils"/>
    </source>
</evidence>
<protein>
    <submittedName>
        <fullName evidence="3">Uncharacterized protein</fullName>
    </submittedName>
</protein>
<reference evidence="3" key="1">
    <citation type="journal article" date="2020" name="mSystems">
        <title>Genome- and Community-Level Interaction Insights into Carbon Utilization and Element Cycling Functions of Hydrothermarchaeota in Hydrothermal Sediment.</title>
        <authorList>
            <person name="Zhou Z."/>
            <person name="Liu Y."/>
            <person name="Xu W."/>
            <person name="Pan J."/>
            <person name="Luo Z.H."/>
            <person name="Li M."/>
        </authorList>
    </citation>
    <scope>NUCLEOTIDE SEQUENCE [LARGE SCALE GENOMIC DNA]</scope>
    <source>
        <strain evidence="3">SpSt-87</strain>
    </source>
</reference>
<keyword evidence="2" id="KW-0812">Transmembrane</keyword>
<organism evidence="3">
    <name type="scientific">Archaeoglobus fulgidus</name>
    <dbReference type="NCBI Taxonomy" id="2234"/>
    <lineage>
        <taxon>Archaea</taxon>
        <taxon>Methanobacteriati</taxon>
        <taxon>Methanobacteriota</taxon>
        <taxon>Archaeoglobi</taxon>
        <taxon>Archaeoglobales</taxon>
        <taxon>Archaeoglobaceae</taxon>
        <taxon>Archaeoglobus</taxon>
    </lineage>
</organism>
<dbReference type="EMBL" id="DTLB01000009">
    <property type="protein sequence ID" value="HFW31721.1"/>
    <property type="molecule type" value="Genomic_DNA"/>
</dbReference>
<dbReference type="AlphaFoldDB" id="A0A7C3RCI1"/>
<keyword evidence="2" id="KW-1133">Transmembrane helix</keyword>
<gene>
    <name evidence="3" type="ORF">ENW66_02020</name>
</gene>
<keyword evidence="1" id="KW-0175">Coiled coil</keyword>
<accession>A0A7C3RCI1</accession>
<proteinExistence type="predicted"/>
<feature type="transmembrane region" description="Helical" evidence="2">
    <location>
        <begin position="319"/>
        <end position="337"/>
    </location>
</feature>
<evidence type="ECO:0000256" key="2">
    <source>
        <dbReference type="SAM" id="Phobius"/>
    </source>
</evidence>
<name>A0A7C3RCI1_ARCFL</name>